<feature type="repeat" description="PPR" evidence="3">
    <location>
        <begin position="225"/>
        <end position="259"/>
    </location>
</feature>
<dbReference type="Pfam" id="PF13041">
    <property type="entry name" value="PPR_2"/>
    <property type="match status" value="2"/>
</dbReference>
<gene>
    <name evidence="4" type="ORF">GA_TR7426_c0_g1_i1_g.24248</name>
</gene>
<dbReference type="AlphaFoldDB" id="A0A1J3DSI5"/>
<feature type="repeat" description="PPR" evidence="3">
    <location>
        <begin position="155"/>
        <end position="189"/>
    </location>
</feature>
<dbReference type="PANTHER" id="PTHR47447">
    <property type="entry name" value="OS03G0856100 PROTEIN"/>
    <property type="match status" value="1"/>
</dbReference>
<name>A0A1J3DSI5_NOCCA</name>
<protein>
    <submittedName>
        <fullName evidence="4">Pentatricopeptide repeat-containing protein</fullName>
    </submittedName>
</protein>
<feature type="repeat" description="PPR" evidence="3">
    <location>
        <begin position="330"/>
        <end position="364"/>
    </location>
</feature>
<dbReference type="PANTHER" id="PTHR47447:SF17">
    <property type="entry name" value="OS12G0638900 PROTEIN"/>
    <property type="match status" value="1"/>
</dbReference>
<proteinExistence type="inferred from homology"/>
<comment type="similarity">
    <text evidence="1">Belongs to the PPR family. P subfamily.</text>
</comment>
<dbReference type="Pfam" id="PF01535">
    <property type="entry name" value="PPR"/>
    <property type="match status" value="1"/>
</dbReference>
<dbReference type="InterPro" id="IPR011990">
    <property type="entry name" value="TPR-like_helical_dom_sf"/>
</dbReference>
<dbReference type="PROSITE" id="PS51375">
    <property type="entry name" value="PPR"/>
    <property type="match status" value="8"/>
</dbReference>
<reference evidence="4" key="1">
    <citation type="submission" date="2016-07" db="EMBL/GenBank/DDBJ databases">
        <title>De novo transcriptome assembly of four accessions of the metal hyperaccumulator plant Noccaea caerulescens.</title>
        <authorList>
            <person name="Blande D."/>
            <person name="Halimaa P."/>
            <person name="Tervahauta A.I."/>
            <person name="Aarts M.G."/>
            <person name="Karenlampi S.O."/>
        </authorList>
    </citation>
    <scope>NUCLEOTIDE SEQUENCE</scope>
</reference>
<organism evidence="4">
    <name type="scientific">Noccaea caerulescens</name>
    <name type="common">Alpine penny-cress</name>
    <name type="synonym">Thlaspi caerulescens</name>
    <dbReference type="NCBI Taxonomy" id="107243"/>
    <lineage>
        <taxon>Eukaryota</taxon>
        <taxon>Viridiplantae</taxon>
        <taxon>Streptophyta</taxon>
        <taxon>Embryophyta</taxon>
        <taxon>Tracheophyta</taxon>
        <taxon>Spermatophyta</taxon>
        <taxon>Magnoliopsida</taxon>
        <taxon>eudicotyledons</taxon>
        <taxon>Gunneridae</taxon>
        <taxon>Pentapetalae</taxon>
        <taxon>rosids</taxon>
        <taxon>malvids</taxon>
        <taxon>Brassicales</taxon>
        <taxon>Brassicaceae</taxon>
        <taxon>Coluteocarpeae</taxon>
        <taxon>Noccaea</taxon>
    </lineage>
</organism>
<dbReference type="InterPro" id="IPR002885">
    <property type="entry name" value="PPR_rpt"/>
</dbReference>
<accession>A0A1J3DSI5</accession>
<dbReference type="EMBL" id="GEVI01010233">
    <property type="protein sequence ID" value="JAU22087.1"/>
    <property type="molecule type" value="Transcribed_RNA"/>
</dbReference>
<evidence type="ECO:0000256" key="3">
    <source>
        <dbReference type="PROSITE-ProRule" id="PRU00708"/>
    </source>
</evidence>
<evidence type="ECO:0000256" key="2">
    <source>
        <dbReference type="ARBA" id="ARBA00022737"/>
    </source>
</evidence>
<evidence type="ECO:0000313" key="4">
    <source>
        <dbReference type="EMBL" id="JAU22087.1"/>
    </source>
</evidence>
<feature type="repeat" description="PPR" evidence="3">
    <location>
        <begin position="435"/>
        <end position="469"/>
    </location>
</feature>
<feature type="repeat" description="PPR" evidence="3">
    <location>
        <begin position="295"/>
        <end position="329"/>
    </location>
</feature>
<evidence type="ECO:0000256" key="1">
    <source>
        <dbReference type="ARBA" id="ARBA00007626"/>
    </source>
</evidence>
<dbReference type="NCBIfam" id="TIGR00756">
    <property type="entry name" value="PPR"/>
    <property type="match status" value="8"/>
</dbReference>
<dbReference type="Gene3D" id="1.25.40.10">
    <property type="entry name" value="Tetratricopeptide repeat domain"/>
    <property type="match status" value="3"/>
</dbReference>
<feature type="repeat" description="PPR" evidence="3">
    <location>
        <begin position="400"/>
        <end position="434"/>
    </location>
</feature>
<feature type="repeat" description="PPR" evidence="3">
    <location>
        <begin position="365"/>
        <end position="399"/>
    </location>
</feature>
<dbReference type="Pfam" id="PF12854">
    <property type="entry name" value="PPR_1"/>
    <property type="match status" value="2"/>
</dbReference>
<sequence length="481" mass="54812">MNSVIHFGTSVVIRKASRFLFTSRKFCEGRIGGGVESDNDEEPLKITWESSEMDCGFAEEYEESFGSEKFSVRRRFLESAKLKASLVLDTLQQDCPGFNTKSALDELNVKISGLLVREVLVGILRTLSYDNKTRCAKLAHKFFVWCGGQDCFKHTADCYHLLMNIFAECGEYKAMCRLIDEMIKDGYPTTARTFNLLICTCGEAGLAREVVEQFVKSKTFSYRPFKHSYNAILHCLLGVKQYKLIDWVYEQMLEDGFSPDVLTYNIVMFANFRLGKTDRLYRLLDEMVRDGFSPDFYTYNILLHHLATGNKPLAALNLLNHMRQVGVEPGVIHFTTLIDGLSRAGKLEASEYFMEEMMKLGCTPDVVCYTVMITGYVSGGELEKAEEMFREMTEKGQLPNVFTYNSMIRGFCMAGKFEEACSLLKEMESRGCNPNLVVYSTLVNNLRNAGKLLEAHEVVKDMVEKGHYVHLISRLKKYTRT</sequence>
<keyword evidence="2" id="KW-0677">Repeat</keyword>
<feature type="repeat" description="PPR" evidence="3">
    <location>
        <begin position="260"/>
        <end position="294"/>
    </location>
</feature>